<sequence length="87" mass="10432">MTAVRQGYAHDSVLRKVQEQPEQHKAFAMRDDFIYTKNRRGDEVLCLPRALYNKRSIIELIIDRAHTTLGHLGAQRTSDYVRRWFWW</sequence>
<dbReference type="EMBL" id="KZ084127">
    <property type="protein sequence ID" value="OSC99537.1"/>
    <property type="molecule type" value="Genomic_DNA"/>
</dbReference>
<dbReference type="AlphaFoldDB" id="A0A1Y2IEJ7"/>
<accession>A0A1Y2IEJ7</accession>
<dbReference type="STRING" id="1353009.A0A1Y2IEJ7"/>
<evidence type="ECO:0000259" key="1">
    <source>
        <dbReference type="Pfam" id="PF17921"/>
    </source>
</evidence>
<dbReference type="Gene3D" id="1.10.340.70">
    <property type="match status" value="1"/>
</dbReference>
<feature type="non-terminal residue" evidence="2">
    <location>
        <position position="87"/>
    </location>
</feature>
<reference evidence="2 3" key="1">
    <citation type="journal article" date="2015" name="Biotechnol. Biofuels">
        <title>Enhanced degradation of softwood versus hardwood by the white-rot fungus Pycnoporus coccineus.</title>
        <authorList>
            <person name="Couturier M."/>
            <person name="Navarro D."/>
            <person name="Chevret D."/>
            <person name="Henrissat B."/>
            <person name="Piumi F."/>
            <person name="Ruiz-Duenas F.J."/>
            <person name="Martinez A.T."/>
            <person name="Grigoriev I.V."/>
            <person name="Riley R."/>
            <person name="Lipzen A."/>
            <person name="Berrin J.G."/>
            <person name="Master E.R."/>
            <person name="Rosso M.N."/>
        </authorList>
    </citation>
    <scope>NUCLEOTIDE SEQUENCE [LARGE SCALE GENOMIC DNA]</scope>
    <source>
        <strain evidence="2 3">BRFM310</strain>
    </source>
</reference>
<protein>
    <recommendedName>
        <fullName evidence="1">Integrase zinc-binding domain-containing protein</fullName>
    </recommendedName>
</protein>
<evidence type="ECO:0000313" key="2">
    <source>
        <dbReference type="EMBL" id="OSC99537.1"/>
    </source>
</evidence>
<organism evidence="2 3">
    <name type="scientific">Trametes coccinea (strain BRFM310)</name>
    <name type="common">Pycnoporus coccineus</name>
    <dbReference type="NCBI Taxonomy" id="1353009"/>
    <lineage>
        <taxon>Eukaryota</taxon>
        <taxon>Fungi</taxon>
        <taxon>Dikarya</taxon>
        <taxon>Basidiomycota</taxon>
        <taxon>Agaricomycotina</taxon>
        <taxon>Agaricomycetes</taxon>
        <taxon>Polyporales</taxon>
        <taxon>Polyporaceae</taxon>
        <taxon>Trametes</taxon>
    </lineage>
</organism>
<evidence type="ECO:0000313" key="3">
    <source>
        <dbReference type="Proteomes" id="UP000193067"/>
    </source>
</evidence>
<dbReference type="Pfam" id="PF17921">
    <property type="entry name" value="Integrase_H2C2"/>
    <property type="match status" value="1"/>
</dbReference>
<dbReference type="OrthoDB" id="3249394at2759"/>
<keyword evidence="3" id="KW-1185">Reference proteome</keyword>
<name>A0A1Y2IEJ7_TRAC3</name>
<dbReference type="InterPro" id="IPR041588">
    <property type="entry name" value="Integrase_H2C2"/>
</dbReference>
<feature type="domain" description="Integrase zinc-binding" evidence="1">
    <location>
        <begin position="55"/>
        <end position="87"/>
    </location>
</feature>
<gene>
    <name evidence="2" type="ORF">PYCCODRAFT_1372949</name>
</gene>
<dbReference type="Proteomes" id="UP000193067">
    <property type="component" value="Unassembled WGS sequence"/>
</dbReference>
<proteinExistence type="predicted"/>